<dbReference type="SUPFAM" id="SSF52317">
    <property type="entry name" value="Class I glutamine amidotransferase-like"/>
    <property type="match status" value="1"/>
</dbReference>
<gene>
    <name evidence="4" type="ORF">SIID45300_02511</name>
</gene>
<comment type="caution">
    <text evidence="4">The sequence shown here is derived from an EMBL/GenBank/DDBJ whole genome shotgun (WGS) entry which is preliminary data.</text>
</comment>
<evidence type="ECO:0000259" key="2">
    <source>
        <dbReference type="Pfam" id="PF09822"/>
    </source>
</evidence>
<keyword evidence="5" id="KW-1185">Reference proteome</keyword>
<evidence type="ECO:0000313" key="5">
    <source>
        <dbReference type="Proteomes" id="UP001628193"/>
    </source>
</evidence>
<dbReference type="Proteomes" id="UP001628193">
    <property type="component" value="Unassembled WGS sequence"/>
</dbReference>
<keyword evidence="1" id="KW-0812">Transmembrane</keyword>
<dbReference type="Pfam" id="PF23357">
    <property type="entry name" value="DUF7088"/>
    <property type="match status" value="1"/>
</dbReference>
<keyword evidence="1" id="KW-1133">Transmembrane helix</keyword>
<keyword evidence="1" id="KW-0472">Membrane</keyword>
<evidence type="ECO:0000259" key="3">
    <source>
        <dbReference type="Pfam" id="PF23357"/>
    </source>
</evidence>
<organism evidence="4 5">
    <name type="scientific">Candidatus Magnetaquiglobus chichijimensis</name>
    <dbReference type="NCBI Taxonomy" id="3141448"/>
    <lineage>
        <taxon>Bacteria</taxon>
        <taxon>Pseudomonadati</taxon>
        <taxon>Pseudomonadota</taxon>
        <taxon>Magnetococcia</taxon>
        <taxon>Magnetococcales</taxon>
        <taxon>Candidatus Magnetaquicoccaceae</taxon>
        <taxon>Candidatus Magnetaquiglobus</taxon>
    </lineage>
</organism>
<dbReference type="EMBL" id="BAAFGK010000004">
    <property type="protein sequence ID" value="GAB0058167.1"/>
    <property type="molecule type" value="Genomic_DNA"/>
</dbReference>
<evidence type="ECO:0000313" key="4">
    <source>
        <dbReference type="EMBL" id="GAB0058167.1"/>
    </source>
</evidence>
<dbReference type="InterPro" id="IPR019196">
    <property type="entry name" value="ABC_transp_unknown"/>
</dbReference>
<feature type="domain" description="ABC-type uncharacterised transport system" evidence="2">
    <location>
        <begin position="152"/>
        <end position="335"/>
    </location>
</feature>
<feature type="transmembrane region" description="Helical" evidence="1">
    <location>
        <begin position="427"/>
        <end position="449"/>
    </location>
</feature>
<protein>
    <recommendedName>
        <fullName evidence="6">ABC-type uncharacterized transport system domain-containing protein</fullName>
    </recommendedName>
</protein>
<dbReference type="InterPro" id="IPR029062">
    <property type="entry name" value="Class_I_gatase-like"/>
</dbReference>
<name>A0ABQ0CB99_9PROT</name>
<dbReference type="RefSeq" id="WP_420905846.1">
    <property type="nucleotide sequence ID" value="NZ_BAAFGK010000004.1"/>
</dbReference>
<accession>A0ABQ0CB99</accession>
<evidence type="ECO:0008006" key="6">
    <source>
        <dbReference type="Google" id="ProtNLM"/>
    </source>
</evidence>
<dbReference type="InterPro" id="IPR055396">
    <property type="entry name" value="DUF7088"/>
</dbReference>
<proteinExistence type="predicted"/>
<evidence type="ECO:0000256" key="1">
    <source>
        <dbReference type="SAM" id="Phobius"/>
    </source>
</evidence>
<reference evidence="4 5" key="1">
    <citation type="submission" date="2024-09" db="EMBL/GenBank/DDBJ databases">
        <title>Draft genome sequence of Candidatus Magnetaquicoccaceae bacterium FCR-1.</title>
        <authorList>
            <person name="Shimoshige H."/>
            <person name="Shimamura S."/>
            <person name="Taoka A."/>
            <person name="Kobayashi H."/>
            <person name="Maekawa T."/>
        </authorList>
    </citation>
    <scope>NUCLEOTIDE SEQUENCE [LARGE SCALE GENOMIC DNA]</scope>
    <source>
        <strain evidence="4 5">FCR-1</strain>
    </source>
</reference>
<sequence>MKMDRSTRFNLRSQNFVMGLILALLLGLAAYASHRHQVRWDWTKGGRHTLAEQSLKAIKAFPEGLTMTVFVQERGDRKQQIQDLMDKYQVANSSVTVRYVDPDLDPAAARQAEVAVYGTVILRTGEKNEKVTESTEEAITNGLIRLAKGSAKTIRFVTGHGEHPLNEGRESGNGQDRFAYTQAKALLKGEGYQIEEINLAETEKIPDDTAVVIVGGPRKAFLPVETLRLKNWYDAGGRLLLLLGPEGEAGLESIVKPHGITMLKGVTVDPAAQMLGGSAATPLVNRYPSEHAITKGMSAATIFPDTGGMELEPTPNDGKEQRTRLLEGAARGWLETGDLTSGKVEFTPGQDRKGPVLFGAAIQADKRRLVVTANSNFLADAYVTALGNADLFLNIARWLAEDENFIAIKPKEVQDAGLTMTGEQALLLFWGLVVLVPVGLLTIGAMIWFKRRRR</sequence>
<dbReference type="Pfam" id="PF09822">
    <property type="entry name" value="ABC_transp_aux"/>
    <property type="match status" value="1"/>
</dbReference>
<feature type="domain" description="DUF7088" evidence="3">
    <location>
        <begin position="46"/>
        <end position="130"/>
    </location>
</feature>